<proteinExistence type="predicted"/>
<protein>
    <submittedName>
        <fullName evidence="1">Uncharacterized protein</fullName>
    </submittedName>
</protein>
<evidence type="ECO:0000313" key="1">
    <source>
        <dbReference type="EMBL" id="PZO22951.1"/>
    </source>
</evidence>
<reference evidence="2" key="1">
    <citation type="submission" date="2018-04" db="EMBL/GenBank/DDBJ databases">
        <authorList>
            <person name="Cornet L."/>
        </authorList>
    </citation>
    <scope>NUCLEOTIDE SEQUENCE [LARGE SCALE GENOMIC DNA]</scope>
</reference>
<dbReference type="EMBL" id="QBMC01000005">
    <property type="protein sequence ID" value="PZO22951.1"/>
    <property type="molecule type" value="Genomic_DNA"/>
</dbReference>
<sequence>MKPYIARIEALIFAVLSGILLTPQGVNAQQPVPGGTVSRVEASESGCAITLQSNSATPTVVAVADADVCEQPIVGQKIQFTYSATGITVTPPPEVGTVSMLESGDHACYVDLVDANGESTLQFARFEICQQNILNTEVRLTYQPDSIYAASCQGDLDCKESDLVLLITQAEPTGKVPTPPQSLISSLPDGNYRYWNGRPSGAIVTDDELLAKGGVTFTFSKKGRDVVGVFGYVDGRAICVQGQVNENTVTGISVESNAGASPMSTGETFEQFGPGAFLKVRRGRQLPSNSAIIVEGRRVPIDVVRYDSTLLDLRGLTRINAGTSVPPRRC</sequence>
<gene>
    <name evidence="1" type="ORF">DCF25_01500</name>
</gene>
<name>A0A2W4WFP3_9CYAN</name>
<comment type="caution">
    <text evidence="1">The sequence shown here is derived from an EMBL/GenBank/DDBJ whole genome shotgun (WGS) entry which is preliminary data.</text>
</comment>
<organism evidence="1 2">
    <name type="scientific">Leptolyngbya foveolarum</name>
    <dbReference type="NCBI Taxonomy" id="47253"/>
    <lineage>
        <taxon>Bacteria</taxon>
        <taxon>Bacillati</taxon>
        <taxon>Cyanobacteriota</taxon>
        <taxon>Cyanophyceae</taxon>
        <taxon>Leptolyngbyales</taxon>
        <taxon>Leptolyngbyaceae</taxon>
        <taxon>Leptolyngbya group</taxon>
        <taxon>Leptolyngbya</taxon>
    </lineage>
</organism>
<dbReference type="AlphaFoldDB" id="A0A2W4WFP3"/>
<dbReference type="Proteomes" id="UP000249354">
    <property type="component" value="Unassembled WGS sequence"/>
</dbReference>
<evidence type="ECO:0000313" key="2">
    <source>
        <dbReference type="Proteomes" id="UP000249354"/>
    </source>
</evidence>
<reference evidence="1 2" key="2">
    <citation type="submission" date="2018-06" db="EMBL/GenBank/DDBJ databases">
        <title>Metagenomic assembly of (sub)arctic Cyanobacteria and their associated microbiome from non-axenic cultures.</title>
        <authorList>
            <person name="Baurain D."/>
        </authorList>
    </citation>
    <scope>NUCLEOTIDE SEQUENCE [LARGE SCALE GENOMIC DNA]</scope>
    <source>
        <strain evidence="1">ULC129bin1</strain>
    </source>
</reference>
<accession>A0A2W4WFP3</accession>